<dbReference type="InterPro" id="IPR000477">
    <property type="entry name" value="RT_dom"/>
</dbReference>
<dbReference type="SUPFAM" id="SSF50630">
    <property type="entry name" value="Acid proteases"/>
    <property type="match status" value="1"/>
</dbReference>
<feature type="compositionally biased region" description="Basic and acidic residues" evidence="8">
    <location>
        <begin position="1844"/>
        <end position="1861"/>
    </location>
</feature>
<feature type="compositionally biased region" description="Basic and acidic residues" evidence="8">
    <location>
        <begin position="1130"/>
        <end position="1139"/>
    </location>
</feature>
<dbReference type="Proteomes" id="UP001172457">
    <property type="component" value="Chromosome 6"/>
</dbReference>
<dbReference type="InterPro" id="IPR041373">
    <property type="entry name" value="RT_RNaseH"/>
</dbReference>
<dbReference type="PROSITE" id="PS50994">
    <property type="entry name" value="INTEGRASE"/>
    <property type="match status" value="1"/>
</dbReference>
<evidence type="ECO:0000256" key="7">
    <source>
        <dbReference type="ARBA" id="ARBA00022918"/>
    </source>
</evidence>
<evidence type="ECO:0000259" key="9">
    <source>
        <dbReference type="PROSITE" id="PS50994"/>
    </source>
</evidence>
<dbReference type="InterPro" id="IPR005162">
    <property type="entry name" value="Retrotrans_gag_dom"/>
</dbReference>
<feature type="compositionally biased region" description="Low complexity" evidence="8">
    <location>
        <begin position="1722"/>
        <end position="1731"/>
    </location>
</feature>
<organism evidence="10 11">
    <name type="scientific">Centaurea solstitialis</name>
    <name type="common">yellow star-thistle</name>
    <dbReference type="NCBI Taxonomy" id="347529"/>
    <lineage>
        <taxon>Eukaryota</taxon>
        <taxon>Viridiplantae</taxon>
        <taxon>Streptophyta</taxon>
        <taxon>Embryophyta</taxon>
        <taxon>Tracheophyta</taxon>
        <taxon>Spermatophyta</taxon>
        <taxon>Magnoliopsida</taxon>
        <taxon>eudicotyledons</taxon>
        <taxon>Gunneridae</taxon>
        <taxon>Pentapetalae</taxon>
        <taxon>asterids</taxon>
        <taxon>campanulids</taxon>
        <taxon>Asterales</taxon>
        <taxon>Asteraceae</taxon>
        <taxon>Carduoideae</taxon>
        <taxon>Cardueae</taxon>
        <taxon>Centaureinae</taxon>
        <taxon>Centaurea</taxon>
    </lineage>
</organism>
<feature type="compositionally biased region" description="Acidic residues" evidence="8">
    <location>
        <begin position="888"/>
        <end position="898"/>
    </location>
</feature>
<evidence type="ECO:0000256" key="1">
    <source>
        <dbReference type="ARBA" id="ARBA00012493"/>
    </source>
</evidence>
<feature type="region of interest" description="Disordered" evidence="8">
    <location>
        <begin position="881"/>
        <end position="923"/>
    </location>
</feature>
<dbReference type="FunFam" id="3.10.20.370:FF:000001">
    <property type="entry name" value="Retrovirus-related Pol polyprotein from transposon 17.6-like protein"/>
    <property type="match status" value="1"/>
</dbReference>
<feature type="region of interest" description="Disordered" evidence="8">
    <location>
        <begin position="1796"/>
        <end position="1872"/>
    </location>
</feature>
<dbReference type="Gene3D" id="3.10.10.10">
    <property type="entry name" value="HIV Type 1 Reverse Transcriptase, subunit A, domain 1"/>
    <property type="match status" value="1"/>
</dbReference>
<evidence type="ECO:0000313" key="10">
    <source>
        <dbReference type="EMBL" id="KAJ9543838.1"/>
    </source>
</evidence>
<feature type="region of interest" description="Disordered" evidence="8">
    <location>
        <begin position="740"/>
        <end position="761"/>
    </location>
</feature>
<evidence type="ECO:0000256" key="3">
    <source>
        <dbReference type="ARBA" id="ARBA00022695"/>
    </source>
</evidence>
<dbReference type="GO" id="GO:0003964">
    <property type="term" value="F:RNA-directed DNA polymerase activity"/>
    <property type="evidence" value="ECO:0007669"/>
    <property type="project" value="UniProtKB-KW"/>
</dbReference>
<keyword evidence="2" id="KW-0808">Transferase</keyword>
<evidence type="ECO:0000256" key="6">
    <source>
        <dbReference type="ARBA" id="ARBA00022801"/>
    </source>
</evidence>
<keyword evidence="3" id="KW-0548">Nucleotidyltransferase</keyword>
<dbReference type="CDD" id="cd09274">
    <property type="entry name" value="RNase_HI_RT_Ty3"/>
    <property type="match status" value="1"/>
</dbReference>
<dbReference type="InterPro" id="IPR012337">
    <property type="entry name" value="RNaseH-like_sf"/>
</dbReference>
<comment type="caution">
    <text evidence="10">The sequence shown here is derived from an EMBL/GenBank/DDBJ whole genome shotgun (WGS) entry which is preliminary data.</text>
</comment>
<dbReference type="InterPro" id="IPR043502">
    <property type="entry name" value="DNA/RNA_pol_sf"/>
</dbReference>
<dbReference type="SUPFAM" id="SSF56672">
    <property type="entry name" value="DNA/RNA polymerases"/>
    <property type="match status" value="1"/>
</dbReference>
<feature type="region of interest" description="Disordered" evidence="8">
    <location>
        <begin position="1703"/>
        <end position="1766"/>
    </location>
</feature>
<feature type="region of interest" description="Disordered" evidence="8">
    <location>
        <begin position="1065"/>
        <end position="1139"/>
    </location>
</feature>
<keyword evidence="7" id="KW-0695">RNA-directed DNA polymerase</keyword>
<dbReference type="CDD" id="cd00303">
    <property type="entry name" value="retropepsin_like"/>
    <property type="match status" value="2"/>
</dbReference>
<sequence length="3174" mass="361943">MIDIWYSLTITTCYETIVVQGVYLRLQEHDEEDYSDEEELHQEQDIIQLANSKDGGIMDYAVPVLSQLHSGILKPKIKATHFALKPVMFSMLQTNGQFGGTAIEDPHFHLKSFMQISDSFIIPGVSPSSLRLFLFPFSLKDRARAWYDSLEPDSITSWSQMAEKFLKKYFPPTRNAKSRLDISTFKQWDDEAVPDAWERYKELLRRCPHHGIPYCIQLETFYNGLTPTAKGMLDATAGGAFTGVTYNEGFKILEKISNNNGHWADPRAVPPKRNTTNVQDTDAYAALAEQVSNMVEMMKNLSNPSGSERAPRKQVLENTELKSAENRRNCAKVGKRLKLVTLFIVNIYRITCSYCQENHSFDDCPGNPESVNYVNHSNHTQTGAFSPTYNSKWRDHPNFSWRSPALNPPMQKPHGQSSHPIQNKKTRANKVRPRALIFEMGEEASMWTARRAAPTVPTNPITKPNLNKEIPGKLLHMIKDLTFDGKNDSNPIVHLENFVDICDLFKTEEGRDDAIRLRVFPLTLAGEARAWLRSLEPSSITTWEGLRSNFLSRFFPPSKIDKLKADIRSFQQDDGETISEAWERFKHLLNSCPSHGLTKSEQVQTFYSGLAYSSRATLDSSVGGVFMYKTPTEGYKLLEDMLIHNIDWRTDKRLQIPRMAGKISTDFDPSDEIAAVKNQQVKFERKIDELIKSVHALQVGCEECKGPHLTKDCPNRPMMTPEEVNYLNRGDYQGRWNNNRNLNPRPPGFFEPNQPNQRTEGEPRISIEDRLIQFMDALKKINDEVGSYLRNHQSIIQNLELQVGRIAQTLTEKTQGELPTQTQVNPKVENAKPMLMMAGTKSKKAWTDIYNKKYVDSDSESEPDYATDYDSEGFTISFEHLKLNDSDTSSDDENEDEDGKQGGYAEFVIPKKEKKGKEKEKEKPDKEELIYIAPIKHDPGSYSLPISCSKYKGLALIDSGAALNMMPSCFCRKMGIKKIEPTDYQYRGVNGYMTKPLGIAEAVPIRIGNFVYYTDFIIANLPKDTEIPIILGRAFLHTAQVNTDMRNQVTSMGYGENRLYFDPNGEPVRHLDEPYEDPSLTYKKVPNRPLLPHEQMGRKKTEDYPNPIQPKEISTNPGPSKKEHRKKRGNHSEGIEAKIDENRHESEFFKRWKQKDFANAKPLVWRREVCPDQHQRQRTRSSTSSVPNFRAPGGGHVFTYFGNDPTLNDQRREHYRKIVDRLASRQILVPRRVDWDLLQVMGMRNEIRAKLEKHAYDEEGSEYFICHAWERIFDFAETLYRELILEFVATFRFEEEKALDEFYQPCMSFRLGGVWHSISLVDLAVALGIYTQAEVEAPGFVEYMFASGKRPDDFDPSLSWAVLGSGNYGGNLKVKSLLSSSDRLYHRMLVNAVNAHSSSEEKISTYDLWILEQLTTDDKYPNAPYIVAMQLMKGGGYREGSRMVSGQYVTRLARHYGVLTDDAIASMTSLGEMGLIDMEQLRGMGAAAVDHLVGGDQFTWIPYPQTHEPRRRTRSTQETGEASGANEDEQPTDEAGHSGYEDLSNRLSEMQLTYGRHHQHMEYNTTEALHQANWQSGLMNRMASQFGVAPATPFAASQFWPFSDDAPPGYPTFEDWHTAVYDSASGTISGIISLRSEQVLENTELKSAENRRNCAKVGKENHSFDDCPGNPESVNYVNHSNHTQTGAFSPTYNSMWRDHPNFSWRSPALNPPMQKPHGQTSHPIQNNNHPQQQRHVHFQNQNHQSSSYQPRQNNQHNQHNQNDAPPTLEAMLKGFMAQTQASIKNLENQVGQIAQEIKKRPDGTLPSDTETPQRPGKEQLARGNTPLNHAPLHEKSDLPLLFPDEPKKIQKRDRSPIRDESQSASRPKIHHAPNRLETILEEEPVLQQVVDYESLPSPPSIPVPAPERTTASSLVGRYIPYPERLRNQNEELQFKKFLDVFKQLHINIPLVEAIEQMPRYAKFLKDILNKKKKLTEYETVALTKECSALLTNKIPPKMKDPGCFTIPCCIGGKNVGKALCDLGASINLMPLSIFKSLGIGEARPTTVTLSLADKTIAYPEGKIEDVLVQVDKFIFPADFIILDFEADNEVPLLLGRPFLATGRTLIDVQKGELTMRVHDQEVTFNVFNSLKYPDDREDCSTLSVIETWCENGCRRGMLGIEESDNESDEEDCEEIVMPKEVLAFETLGAEDRKTLVPSLDVAPDLELKQLPSHLKYAFLGDSGKLPVIISSSLESDQEEKLVQMLKQHKMAIAWTIADIKGISPTICQHKIILENKNFTSVEPQRRLNPVMKEVVKKEILKWLDAGIIYPIASSTCVSPVQCVPKKGGVTVVPNEKNELIPTRVVSGWRICMDYRRLNKVTQKDHFPLPFIDQMLDRLAGKEFYCFLDGYSGYNQIAIAPDDQEKTTFTCPYGTFAFRRMPFGLCNAPATFQRCMMSIFSDMLETSMEIFMDDFSVYGTSYDECLKNLEKCLERCEKTDLVLNWEKCHFMVEEGIVLGHLISRRGIEVDKAKLEVIAKLPEPTTVKGIRSFLGHAGFYRRFIKDFSKISKPLCILLQHDQAFDFNEECKKSFKTLKEALATAPIVIAPDWTSPFEIMCDASDWAVGAVLGQKKGKIFHSIHYASKTLNDAQINYTTTEKELLAVVFAFEKFRAYLMGAKVIVHTDHAAIKYLISKKDAKPRLIRWVLLLQEFDLEIIDRKGVNNQVADHLSRLEKPEKAEQGSEICEVFPDERILAVNHFSVPWFADIVNYLACEIIPKEFNKYQRKKLIFDCKKYLWDDPYLFKICADQIIRRCIPKEEVTSIIHHCHSGPCGGHFGGQRTASKILQSGFYWPTLHKDCHDFVKRCDECQRSGNISRRNEMPLNGILEIELFDVWGIDFMGPFPNSNNCTYILVAVDYVSKWVEAMACHSNDAKTVVKFLHKHIFTRFGTPRALISDEGTHFINNLLEELLSKYNIQHRVATAYHPQTNGLAELSNREIKGILAKVVKPHRKDWASKLDDSLWAYRTAYKTPIGMSPFRLVFGKACHLPVELEHKAYWAIKELNMSLDEAGKKRIFQLSEMEEHRNASYENAKLYKENTKKWHDKKILPKEFTEGQKVLLFNSRLKLFPGKLNSRWTGPFTIAKVYPYGVVDLIDPERGTTFKVNGQRVKLFLEPTENPQQPDMVVESDDNQI</sequence>
<dbReference type="InterPro" id="IPR043128">
    <property type="entry name" value="Rev_trsase/Diguanyl_cyclase"/>
</dbReference>
<keyword evidence="11" id="KW-1185">Reference proteome</keyword>
<feature type="compositionally biased region" description="Basic and acidic residues" evidence="8">
    <location>
        <begin position="909"/>
        <end position="923"/>
    </location>
</feature>
<dbReference type="Gene3D" id="2.40.70.10">
    <property type="entry name" value="Acid Proteases"/>
    <property type="match status" value="2"/>
</dbReference>
<dbReference type="SUPFAM" id="SSF53098">
    <property type="entry name" value="Ribonuclease H-like"/>
    <property type="match status" value="1"/>
</dbReference>
<dbReference type="Pfam" id="PF17921">
    <property type="entry name" value="Integrase_H2C2"/>
    <property type="match status" value="1"/>
</dbReference>
<dbReference type="FunFam" id="3.30.420.10:FF:000032">
    <property type="entry name" value="Retrovirus-related Pol polyprotein from transposon 297-like Protein"/>
    <property type="match status" value="1"/>
</dbReference>
<dbReference type="Pfam" id="PF00665">
    <property type="entry name" value="rve"/>
    <property type="match status" value="1"/>
</dbReference>
<evidence type="ECO:0000256" key="8">
    <source>
        <dbReference type="SAM" id="MobiDB-lite"/>
    </source>
</evidence>
<evidence type="ECO:0000256" key="4">
    <source>
        <dbReference type="ARBA" id="ARBA00022722"/>
    </source>
</evidence>
<dbReference type="Pfam" id="PF17917">
    <property type="entry name" value="RT_RNaseH"/>
    <property type="match status" value="1"/>
</dbReference>
<dbReference type="PANTHER" id="PTHR37984:SF5">
    <property type="entry name" value="PROTEIN NYNRIN-LIKE"/>
    <property type="match status" value="1"/>
</dbReference>
<dbReference type="EC" id="2.7.7.49" evidence="1"/>
<feature type="domain" description="Integrase catalytic" evidence="9">
    <location>
        <begin position="2859"/>
        <end position="3026"/>
    </location>
</feature>
<dbReference type="InterPro" id="IPR041588">
    <property type="entry name" value="Integrase_H2C2"/>
</dbReference>
<dbReference type="Pfam" id="PF00078">
    <property type="entry name" value="RVT_1"/>
    <property type="match status" value="1"/>
</dbReference>
<evidence type="ECO:0000313" key="11">
    <source>
        <dbReference type="Proteomes" id="UP001172457"/>
    </source>
</evidence>
<keyword evidence="4" id="KW-0540">Nuclease</keyword>
<name>A0AA38SK29_9ASTR</name>
<dbReference type="EMBL" id="JARYMX010000006">
    <property type="protein sequence ID" value="KAJ9543838.1"/>
    <property type="molecule type" value="Genomic_DNA"/>
</dbReference>
<keyword evidence="5" id="KW-0255">Endonuclease</keyword>
<dbReference type="GO" id="GO:0016787">
    <property type="term" value="F:hydrolase activity"/>
    <property type="evidence" value="ECO:0007669"/>
    <property type="project" value="UniProtKB-KW"/>
</dbReference>
<feature type="region of interest" description="Disordered" evidence="8">
    <location>
        <begin position="1500"/>
        <end position="1540"/>
    </location>
</feature>
<proteinExistence type="predicted"/>
<dbReference type="InterPro" id="IPR001584">
    <property type="entry name" value="Integrase_cat-core"/>
</dbReference>
<dbReference type="GO" id="GO:0003676">
    <property type="term" value="F:nucleic acid binding"/>
    <property type="evidence" value="ECO:0007669"/>
    <property type="project" value="InterPro"/>
</dbReference>
<dbReference type="PANTHER" id="PTHR37984">
    <property type="entry name" value="PROTEIN CBG26694"/>
    <property type="match status" value="1"/>
</dbReference>
<feature type="compositionally biased region" description="Low complexity" evidence="8">
    <location>
        <begin position="1752"/>
        <end position="1762"/>
    </location>
</feature>
<evidence type="ECO:0000256" key="5">
    <source>
        <dbReference type="ARBA" id="ARBA00022759"/>
    </source>
</evidence>
<dbReference type="FunFam" id="3.30.70.270:FF:000020">
    <property type="entry name" value="Transposon Tf2-6 polyprotein-like Protein"/>
    <property type="match status" value="1"/>
</dbReference>
<feature type="compositionally biased region" description="Polar residues" evidence="8">
    <location>
        <begin position="1738"/>
        <end position="1751"/>
    </location>
</feature>
<dbReference type="InterPro" id="IPR050951">
    <property type="entry name" value="Retrovirus_Pol_polyprotein"/>
</dbReference>
<dbReference type="Gene3D" id="3.30.420.10">
    <property type="entry name" value="Ribonuclease H-like superfamily/Ribonuclease H"/>
    <property type="match status" value="1"/>
</dbReference>
<gene>
    <name evidence="10" type="ORF">OSB04_023545</name>
</gene>
<dbReference type="CDD" id="cd01647">
    <property type="entry name" value="RT_LTR"/>
    <property type="match status" value="1"/>
</dbReference>
<dbReference type="Pfam" id="PF03732">
    <property type="entry name" value="Retrotrans_gag"/>
    <property type="match status" value="2"/>
</dbReference>
<dbReference type="Gene3D" id="1.10.340.70">
    <property type="match status" value="1"/>
</dbReference>
<dbReference type="InterPro" id="IPR036397">
    <property type="entry name" value="RNaseH_sf"/>
</dbReference>
<dbReference type="GO" id="GO:0004519">
    <property type="term" value="F:endonuclease activity"/>
    <property type="evidence" value="ECO:0007669"/>
    <property type="project" value="UniProtKB-KW"/>
</dbReference>
<reference evidence="10" key="1">
    <citation type="submission" date="2023-03" db="EMBL/GenBank/DDBJ databases">
        <title>Chromosome-scale reference genome and RAD-based genetic map of yellow starthistle (Centaurea solstitialis) reveal putative structural variation and QTLs associated with invader traits.</title>
        <authorList>
            <person name="Reatini B."/>
            <person name="Cang F.A."/>
            <person name="Jiang Q."/>
            <person name="Mckibben M.T.W."/>
            <person name="Barker M.S."/>
            <person name="Rieseberg L.H."/>
            <person name="Dlugosch K.M."/>
        </authorList>
    </citation>
    <scope>NUCLEOTIDE SEQUENCE</scope>
    <source>
        <strain evidence="10">CAN-66</strain>
        <tissue evidence="10">Leaf</tissue>
    </source>
</reference>
<dbReference type="GO" id="GO:0015074">
    <property type="term" value="P:DNA integration"/>
    <property type="evidence" value="ECO:0007669"/>
    <property type="project" value="InterPro"/>
</dbReference>
<evidence type="ECO:0000256" key="2">
    <source>
        <dbReference type="ARBA" id="ARBA00022679"/>
    </source>
</evidence>
<protein>
    <recommendedName>
        <fullName evidence="1">RNA-directed DNA polymerase</fullName>
        <ecNumber evidence="1">2.7.7.49</ecNumber>
    </recommendedName>
</protein>
<feature type="region of interest" description="Disordered" evidence="8">
    <location>
        <begin position="397"/>
        <end position="427"/>
    </location>
</feature>
<dbReference type="InterPro" id="IPR021109">
    <property type="entry name" value="Peptidase_aspartic_dom_sf"/>
</dbReference>
<dbReference type="Gene3D" id="3.30.70.270">
    <property type="match status" value="2"/>
</dbReference>
<keyword evidence="6" id="KW-0378">Hydrolase</keyword>
<accession>A0AA38SK29</accession>